<accession>A0AC61QSQ4</accession>
<comment type="caution">
    <text evidence="1">The sequence shown here is derived from an EMBL/GenBank/DDBJ whole genome shotgun (WGS) entry which is preliminary data.</text>
</comment>
<sequence>MKIKILAAMIALSLATAVSFSQTQTSQSKGGKTQASEAKSSQQKEKKERTVYVSGNLYDSFLHTPLKARVYLMNEDSVVTDSMKTVINSYVKTSRFHFQVPQRAARFIVKAVCEGYEDGYISYDLKPMRRKEGYLLPDIPMKRRRQDDIYKDVELGDVVVHGTRIQMAYRGDTIVYDAAAFNLPEGSMLDGLVRLMPGAELKDNGDIYVNGRKVDYLTLNGKDFFKGKNNIMLENLPYFTVKEVKVYDKSTETSELMGRDVEQKDYVMDVELKREYAMGYIVNTEAGAGSNDRWMARLFGLYYGDKLRVSTFFNANNVNENRKLGQEGEWSPKKLSRGQLTTKQAGVNAEYSDAKLSLKETFDASVDWSGTRTEQRSVSQTFSTGGDIMRRSEYLSKDDDFSLSMRNMLRNQKLGIHSGVNLYYSNTKTMGMSADSTFNDWLMNSNINRTMRRYKNFRANAYISWYKPLNTGDAVMFSATASYGSSKPYESFRIDRTVYETTGDIDLRRRYTDSHSMNYSYTLSAGYRYVLPKVFDIELRTGYCQEFRSAANGNYRFDRFDNELPEQLGWLPSTRDSMMMALDADNSYFHSTLNRYMKNELAIIRSTKKGFLYFILPLSTGRERMIYSGTGLDTIARRTSLKLNPSFQYSTSGKNQFRFVYYGNLSQPSFYSLMPREDTNNPLYRRISNPDLKSEFRHKLEVRKTVKCDSIGMSYWINLDAQLVQNARGTRTAYSSATGAYTYRDDNVNGNWNAKLRYGMDGTFDKKRRLRYTLNTTVAYEHCVDFDIAYDSEASALSKVNTVNLGLGGGLKYKIDKLTVGINGKIDSRFSRSDRENFNALNVYDFRYGTNLQYLIPWVKLDIATDINMFSRRGYDSGEMNTSDLVWNAQLAHTFMKGRVTAKVMAYDILHQLSNKRYSVNAQGRTETWYNTVPRYVMFSMTYKLHVKPCKR</sequence>
<dbReference type="EMBL" id="SRZC01000004">
    <property type="protein sequence ID" value="TGX83410.1"/>
    <property type="molecule type" value="Genomic_DNA"/>
</dbReference>
<reference evidence="1" key="1">
    <citation type="submission" date="2019-04" db="EMBL/GenBank/DDBJ databases">
        <title>Microbes associate with the intestines of laboratory mice.</title>
        <authorList>
            <person name="Navarre W."/>
            <person name="Wong E."/>
            <person name="Huang K."/>
            <person name="Tropini C."/>
            <person name="Ng K."/>
            <person name="Yu B."/>
        </authorList>
    </citation>
    <scope>NUCLEOTIDE SEQUENCE</scope>
    <source>
        <strain evidence="1">NM73_A23</strain>
    </source>
</reference>
<organism evidence="1 2">
    <name type="scientific">Palleniella muris</name>
    <dbReference type="NCBI Taxonomy" id="3038145"/>
    <lineage>
        <taxon>Bacteria</taxon>
        <taxon>Pseudomonadati</taxon>
        <taxon>Bacteroidota</taxon>
        <taxon>Bacteroidia</taxon>
        <taxon>Bacteroidales</taxon>
        <taxon>Prevotellaceae</taxon>
        <taxon>Palleniella</taxon>
    </lineage>
</organism>
<gene>
    <name evidence="1" type="ORF">E5358_03915</name>
</gene>
<keyword evidence="2" id="KW-1185">Reference proteome</keyword>
<evidence type="ECO:0000313" key="1">
    <source>
        <dbReference type="EMBL" id="TGX83410.1"/>
    </source>
</evidence>
<evidence type="ECO:0000313" key="2">
    <source>
        <dbReference type="Proteomes" id="UP000308886"/>
    </source>
</evidence>
<protein>
    <submittedName>
        <fullName evidence="1">Uncharacterized protein</fullName>
    </submittedName>
</protein>
<proteinExistence type="predicted"/>
<dbReference type="Proteomes" id="UP000308886">
    <property type="component" value="Unassembled WGS sequence"/>
</dbReference>
<name>A0AC61QSQ4_9BACT</name>